<name>A0ABY7GHT9_MYAAR</name>
<evidence type="ECO:0000313" key="9">
    <source>
        <dbReference type="EMBL" id="WAR30716.1"/>
    </source>
</evidence>
<organism evidence="9 10">
    <name type="scientific">Mya arenaria</name>
    <name type="common">Soft-shell clam</name>
    <dbReference type="NCBI Taxonomy" id="6604"/>
    <lineage>
        <taxon>Eukaryota</taxon>
        <taxon>Metazoa</taxon>
        <taxon>Spiralia</taxon>
        <taxon>Lophotrochozoa</taxon>
        <taxon>Mollusca</taxon>
        <taxon>Bivalvia</taxon>
        <taxon>Autobranchia</taxon>
        <taxon>Heteroconchia</taxon>
        <taxon>Euheterodonta</taxon>
        <taxon>Imparidentia</taxon>
        <taxon>Neoheterodontei</taxon>
        <taxon>Myida</taxon>
        <taxon>Myoidea</taxon>
        <taxon>Myidae</taxon>
        <taxon>Mya</taxon>
    </lineage>
</organism>
<feature type="compositionally biased region" description="Polar residues" evidence="8">
    <location>
        <begin position="236"/>
        <end position="254"/>
    </location>
</feature>
<evidence type="ECO:0000256" key="6">
    <source>
        <dbReference type="ARBA" id="ARBA00023034"/>
    </source>
</evidence>
<feature type="compositionally biased region" description="Basic and acidic residues" evidence="8">
    <location>
        <begin position="49"/>
        <end position="60"/>
    </location>
</feature>
<reference evidence="9" key="1">
    <citation type="submission" date="2022-11" db="EMBL/GenBank/DDBJ databases">
        <title>Centuries of genome instability and evolution in soft-shell clam transmissible cancer (bioRxiv).</title>
        <authorList>
            <person name="Hart S.F.M."/>
            <person name="Yonemitsu M.A."/>
            <person name="Giersch R.M."/>
            <person name="Beal B.F."/>
            <person name="Arriagada G."/>
            <person name="Davis B.W."/>
            <person name="Ostrander E.A."/>
            <person name="Goff S.P."/>
            <person name="Metzger M.J."/>
        </authorList>
    </citation>
    <scope>NUCLEOTIDE SEQUENCE</scope>
    <source>
        <strain evidence="9">MELC-2E11</strain>
        <tissue evidence="9">Siphon/mantle</tissue>
    </source>
</reference>
<keyword evidence="10" id="KW-1185">Reference proteome</keyword>
<dbReference type="EMBL" id="CP111028">
    <property type="protein sequence ID" value="WAR30716.1"/>
    <property type="molecule type" value="Genomic_DNA"/>
</dbReference>
<keyword evidence="5" id="KW-0963">Cytoplasm</keyword>
<feature type="compositionally biased region" description="Polar residues" evidence="8">
    <location>
        <begin position="68"/>
        <end position="84"/>
    </location>
</feature>
<evidence type="ECO:0000256" key="7">
    <source>
        <dbReference type="ARBA" id="ARBA00023054"/>
    </source>
</evidence>
<feature type="compositionally biased region" description="Polar residues" evidence="8">
    <location>
        <begin position="32"/>
        <end position="42"/>
    </location>
</feature>
<feature type="compositionally biased region" description="Basic and acidic residues" evidence="8">
    <location>
        <begin position="85"/>
        <end position="96"/>
    </location>
</feature>
<evidence type="ECO:0000256" key="3">
    <source>
        <dbReference type="ARBA" id="ARBA00005599"/>
    </source>
</evidence>
<feature type="region of interest" description="Disordered" evidence="8">
    <location>
        <begin position="288"/>
        <end position="312"/>
    </location>
</feature>
<keyword evidence="6" id="KW-0333">Golgi apparatus</keyword>
<accession>A0ABY7GHT9</accession>
<proteinExistence type="inferred from homology"/>
<feature type="region of interest" description="Disordered" evidence="8">
    <location>
        <begin position="189"/>
        <end position="259"/>
    </location>
</feature>
<evidence type="ECO:0000256" key="8">
    <source>
        <dbReference type="SAM" id="MobiDB-lite"/>
    </source>
</evidence>
<evidence type="ECO:0000256" key="2">
    <source>
        <dbReference type="ARBA" id="ARBA00004555"/>
    </source>
</evidence>
<evidence type="ECO:0000256" key="5">
    <source>
        <dbReference type="ARBA" id="ARBA00022490"/>
    </source>
</evidence>
<sequence length="399" mass="43613">MADWAGFSEDEVRKMKRLASRSRAIKELPNRENVSSQNNSRKLVNADRQMAKDDQRHLSEETLATPKANLQQPQTASISDSKQNLQDKEKEGKENVETADEVIDLDDQEAFSRGLVSLEKFRDQQKRIEEANKQKKALLAKTITERQKAAKKETHKLEHIQRELSKLDHLLTADVQVIRGRIEDASRPTDILLSPSTSKQHLTLKERPRISSQSGDGGSGNPPEHLLSNKEGDASNEASASSGKCETRNNQGAEVNTGIKSEAEDISLVNQSEIGDKQSSSLKNKLTENANTELNSGTSGSESTCKSTKSMESHTVTAGSMNTAVSNVKSTGKVIAEPPESGKTENKLPVDDVKTIGDNASSQNDSGICLQSHNSTLQVDSTPTAVHTKTAWDFTGDLR</sequence>
<dbReference type="PANTHER" id="PTHR21470:SF2">
    <property type="entry name" value="RAB6-INTERACTING GOLGIN"/>
    <property type="match status" value="1"/>
</dbReference>
<evidence type="ECO:0000256" key="1">
    <source>
        <dbReference type="ARBA" id="ARBA00004496"/>
    </source>
</evidence>
<dbReference type="InterPro" id="IPR007033">
    <property type="entry name" value="GORAB"/>
</dbReference>
<keyword evidence="7" id="KW-0175">Coiled coil</keyword>
<evidence type="ECO:0000313" key="10">
    <source>
        <dbReference type="Proteomes" id="UP001164746"/>
    </source>
</evidence>
<dbReference type="Proteomes" id="UP001164746">
    <property type="component" value="Chromosome 17"/>
</dbReference>
<feature type="region of interest" description="Disordered" evidence="8">
    <location>
        <begin position="23"/>
        <end position="102"/>
    </location>
</feature>
<protein>
    <recommendedName>
        <fullName evidence="4">RAB6-interacting golgin</fullName>
    </recommendedName>
</protein>
<dbReference type="PANTHER" id="PTHR21470">
    <property type="entry name" value="RAB6-INTERACTING PROTEIN GORAB"/>
    <property type="match status" value="1"/>
</dbReference>
<comment type="subcellular location">
    <subcellularLocation>
        <location evidence="1">Cytoplasm</location>
    </subcellularLocation>
    <subcellularLocation>
        <location evidence="2">Golgi apparatus</location>
    </subcellularLocation>
</comment>
<gene>
    <name evidence="9" type="ORF">MAR_033258</name>
</gene>
<evidence type="ECO:0000256" key="4">
    <source>
        <dbReference type="ARBA" id="ARBA00014130"/>
    </source>
</evidence>
<comment type="similarity">
    <text evidence="3">Belongs to the GORAB family.</text>
</comment>